<reference evidence="2 3" key="1">
    <citation type="journal article" date="2019" name="Nat. Ecol. Evol.">
        <title>Megaphylogeny resolves global patterns of mushroom evolution.</title>
        <authorList>
            <person name="Varga T."/>
            <person name="Krizsan K."/>
            <person name="Foldi C."/>
            <person name="Dima B."/>
            <person name="Sanchez-Garcia M."/>
            <person name="Sanchez-Ramirez S."/>
            <person name="Szollosi G.J."/>
            <person name="Szarkandi J.G."/>
            <person name="Papp V."/>
            <person name="Albert L."/>
            <person name="Andreopoulos W."/>
            <person name="Angelini C."/>
            <person name="Antonin V."/>
            <person name="Barry K.W."/>
            <person name="Bougher N.L."/>
            <person name="Buchanan P."/>
            <person name="Buyck B."/>
            <person name="Bense V."/>
            <person name="Catcheside P."/>
            <person name="Chovatia M."/>
            <person name="Cooper J."/>
            <person name="Damon W."/>
            <person name="Desjardin D."/>
            <person name="Finy P."/>
            <person name="Geml J."/>
            <person name="Haridas S."/>
            <person name="Hughes K."/>
            <person name="Justo A."/>
            <person name="Karasinski D."/>
            <person name="Kautmanova I."/>
            <person name="Kiss B."/>
            <person name="Kocsube S."/>
            <person name="Kotiranta H."/>
            <person name="LaButti K.M."/>
            <person name="Lechner B.E."/>
            <person name="Liimatainen K."/>
            <person name="Lipzen A."/>
            <person name="Lukacs Z."/>
            <person name="Mihaltcheva S."/>
            <person name="Morgado L.N."/>
            <person name="Niskanen T."/>
            <person name="Noordeloos M.E."/>
            <person name="Ohm R.A."/>
            <person name="Ortiz-Santana B."/>
            <person name="Ovrebo C."/>
            <person name="Racz N."/>
            <person name="Riley R."/>
            <person name="Savchenko A."/>
            <person name="Shiryaev A."/>
            <person name="Soop K."/>
            <person name="Spirin V."/>
            <person name="Szebenyi C."/>
            <person name="Tomsovsky M."/>
            <person name="Tulloss R.E."/>
            <person name="Uehling J."/>
            <person name="Grigoriev I.V."/>
            <person name="Vagvolgyi C."/>
            <person name="Papp T."/>
            <person name="Martin F.M."/>
            <person name="Miettinen O."/>
            <person name="Hibbett D.S."/>
            <person name="Nagy L.G."/>
        </authorList>
    </citation>
    <scope>NUCLEOTIDE SEQUENCE [LARGE SCALE GENOMIC DNA]</scope>
    <source>
        <strain evidence="2 3">CBS 962.96</strain>
    </source>
</reference>
<feature type="region of interest" description="Disordered" evidence="1">
    <location>
        <begin position="1"/>
        <end position="63"/>
    </location>
</feature>
<evidence type="ECO:0000313" key="3">
    <source>
        <dbReference type="Proteomes" id="UP000297245"/>
    </source>
</evidence>
<dbReference type="Proteomes" id="UP000297245">
    <property type="component" value="Unassembled WGS sequence"/>
</dbReference>
<dbReference type="EMBL" id="ML179645">
    <property type="protein sequence ID" value="THU83729.1"/>
    <property type="molecule type" value="Genomic_DNA"/>
</dbReference>
<feature type="compositionally biased region" description="Low complexity" evidence="1">
    <location>
        <begin position="266"/>
        <end position="278"/>
    </location>
</feature>
<gene>
    <name evidence="2" type="ORF">K435DRAFT_871009</name>
</gene>
<accession>A0A4S8L590</accession>
<evidence type="ECO:0000256" key="1">
    <source>
        <dbReference type="SAM" id="MobiDB-lite"/>
    </source>
</evidence>
<organism evidence="2 3">
    <name type="scientific">Dendrothele bispora (strain CBS 962.96)</name>
    <dbReference type="NCBI Taxonomy" id="1314807"/>
    <lineage>
        <taxon>Eukaryota</taxon>
        <taxon>Fungi</taxon>
        <taxon>Dikarya</taxon>
        <taxon>Basidiomycota</taxon>
        <taxon>Agaricomycotina</taxon>
        <taxon>Agaricomycetes</taxon>
        <taxon>Agaricomycetidae</taxon>
        <taxon>Agaricales</taxon>
        <taxon>Agaricales incertae sedis</taxon>
        <taxon>Dendrothele</taxon>
    </lineage>
</organism>
<dbReference type="AlphaFoldDB" id="A0A4S8L590"/>
<feature type="region of interest" description="Disordered" evidence="1">
    <location>
        <begin position="77"/>
        <end position="104"/>
    </location>
</feature>
<sequence>MTSLGGITEARTQHHHHNAGGGGGGAPGSRRVSAHLQTGMGGRMGSKSPSSIPSSPTSVHSSSSAIFEPLVSISPLIHPHHSHTTHLHPQQQQSPVRPGLASDPNRAEEKILRSVRAGSRANGVLAWTLARLSSTSSTSPSSTTSTTTTTSKCLSFLSYTDILSSTPTSTLPLSSFTGAKGYGGEEPPHLLLNSLDALNNPTSVGGSSFGGIGGGFGGGGSSNAGSSSAGGSPPYSPLISPLVLGASAVSPLGLSINMGTAHTVGGASLSPSKSSSITGGAGSRAPSMRSGAVGVGSNNRDLLVMLEDLVGGEWEREGLGRGLEERLERIERLERLEGGLTRA</sequence>
<feature type="region of interest" description="Disordered" evidence="1">
    <location>
        <begin position="266"/>
        <end position="293"/>
    </location>
</feature>
<protein>
    <submittedName>
        <fullName evidence="2">Uncharacterized protein</fullName>
    </submittedName>
</protein>
<evidence type="ECO:0000313" key="2">
    <source>
        <dbReference type="EMBL" id="THU83729.1"/>
    </source>
</evidence>
<proteinExistence type="predicted"/>
<keyword evidence="3" id="KW-1185">Reference proteome</keyword>
<feature type="compositionally biased region" description="Low complexity" evidence="1">
    <location>
        <begin position="46"/>
        <end position="63"/>
    </location>
</feature>
<name>A0A4S8L590_DENBC</name>